<keyword evidence="2" id="KW-1003">Cell membrane</keyword>
<accession>A0ABP1RLV0</accession>
<dbReference type="Proteomes" id="UP001642540">
    <property type="component" value="Unassembled WGS sequence"/>
</dbReference>
<evidence type="ECO:0000256" key="6">
    <source>
        <dbReference type="ARBA" id="ARBA00023170"/>
    </source>
</evidence>
<evidence type="ECO:0000313" key="9">
    <source>
        <dbReference type="EMBL" id="CAL8130421.1"/>
    </source>
</evidence>
<dbReference type="InterPro" id="IPR052192">
    <property type="entry name" value="Insect_Ionotropic_Sensory_Rcpt"/>
</dbReference>
<keyword evidence="5 8" id="KW-0472">Membrane</keyword>
<dbReference type="EMBL" id="CAXLJM020000082">
    <property type="protein sequence ID" value="CAL8130421.1"/>
    <property type="molecule type" value="Genomic_DNA"/>
</dbReference>
<evidence type="ECO:0000313" key="10">
    <source>
        <dbReference type="Proteomes" id="UP001642540"/>
    </source>
</evidence>
<protein>
    <submittedName>
        <fullName evidence="9">Uncharacterized protein</fullName>
    </submittedName>
</protein>
<reference evidence="9 10" key="1">
    <citation type="submission" date="2024-08" db="EMBL/GenBank/DDBJ databases">
        <authorList>
            <person name="Cucini C."/>
            <person name="Frati F."/>
        </authorList>
    </citation>
    <scope>NUCLEOTIDE SEQUENCE [LARGE SCALE GENOMIC DNA]</scope>
</reference>
<organism evidence="9 10">
    <name type="scientific">Orchesella dallaii</name>
    <dbReference type="NCBI Taxonomy" id="48710"/>
    <lineage>
        <taxon>Eukaryota</taxon>
        <taxon>Metazoa</taxon>
        <taxon>Ecdysozoa</taxon>
        <taxon>Arthropoda</taxon>
        <taxon>Hexapoda</taxon>
        <taxon>Collembola</taxon>
        <taxon>Entomobryomorpha</taxon>
        <taxon>Entomobryoidea</taxon>
        <taxon>Orchesellidae</taxon>
        <taxon>Orchesellinae</taxon>
        <taxon>Orchesella</taxon>
    </lineage>
</organism>
<evidence type="ECO:0000256" key="3">
    <source>
        <dbReference type="ARBA" id="ARBA00022692"/>
    </source>
</evidence>
<evidence type="ECO:0000256" key="8">
    <source>
        <dbReference type="SAM" id="Phobius"/>
    </source>
</evidence>
<evidence type="ECO:0000256" key="4">
    <source>
        <dbReference type="ARBA" id="ARBA00022989"/>
    </source>
</evidence>
<keyword evidence="4 8" id="KW-1133">Transmembrane helix</keyword>
<evidence type="ECO:0000256" key="2">
    <source>
        <dbReference type="ARBA" id="ARBA00022475"/>
    </source>
</evidence>
<comment type="caution">
    <text evidence="9">The sequence shown here is derived from an EMBL/GenBank/DDBJ whole genome shotgun (WGS) entry which is preliminary data.</text>
</comment>
<proteinExistence type="predicted"/>
<dbReference type="PANTHER" id="PTHR42643:SF24">
    <property type="entry name" value="IONOTROPIC RECEPTOR 60A"/>
    <property type="match status" value="1"/>
</dbReference>
<dbReference type="PANTHER" id="PTHR42643">
    <property type="entry name" value="IONOTROPIC RECEPTOR 20A-RELATED"/>
    <property type="match status" value="1"/>
</dbReference>
<keyword evidence="6" id="KW-0675">Receptor</keyword>
<sequence>MSYNLTHINSKIRNTSRIRSTEHLNSNTYGHILHENMQPILHMRMSLMTDLLIAVDNSVIKWENTRYDFSLSTYGWYPNRHRIHIPTVILLTANIPLINARNTNGEIIGVDATFITAIVIFLDVKTKSVGIGCPRCYSDFPSYSTLDSDKPKILLGFGDLVRFWKKLHLNLYYGKEQLMINWPAMVFQSLGQFQLESCELYGSYFRYINCSNFESCATNHHKRIKLFKTQKCVDYPDEVLPFGATDVDYTFQVITPKSNFLDANFGAFLSPLTLPLWILTFTAAFVLFCLLFYLEKEKLNEVVLWLLSIFLEQSRNPRLLNWKRLSKAVLHMWMFCSLSLTQSYTSNLYSFLTSERQPTGIPRYMRELVDSKIFDIVVPYWFCDELNLMLWRDYSNLPPQLSRLYFKICQKSYEIMSNSEIDTIENFRNGIAINVYMYNSTRIENATTLLDITRTGFRTTKLTKRFQDFAVICKEKCGDLWKLTFNVNTNWHLIERKEYPFVRSKSLWTIDHYLNIKTSPFRNFLGFCFIWAS</sequence>
<keyword evidence="3 8" id="KW-0812">Transmembrane</keyword>
<feature type="transmembrane region" description="Helical" evidence="8">
    <location>
        <begin position="274"/>
        <end position="294"/>
    </location>
</feature>
<evidence type="ECO:0000256" key="5">
    <source>
        <dbReference type="ARBA" id="ARBA00023136"/>
    </source>
</evidence>
<evidence type="ECO:0000256" key="7">
    <source>
        <dbReference type="ARBA" id="ARBA00023180"/>
    </source>
</evidence>
<dbReference type="Gene3D" id="1.10.287.70">
    <property type="match status" value="1"/>
</dbReference>
<name>A0ABP1RLV0_9HEXA</name>
<keyword evidence="7" id="KW-0325">Glycoprotein</keyword>
<comment type="subcellular location">
    <subcellularLocation>
        <location evidence="1">Cell membrane</location>
        <topology evidence="1">Multi-pass membrane protein</topology>
    </subcellularLocation>
</comment>
<evidence type="ECO:0000256" key="1">
    <source>
        <dbReference type="ARBA" id="ARBA00004651"/>
    </source>
</evidence>
<gene>
    <name evidence="9" type="ORF">ODALV1_LOCUS23718</name>
</gene>
<keyword evidence="10" id="KW-1185">Reference proteome</keyword>